<protein>
    <submittedName>
        <fullName evidence="1">Uncharacterized protein</fullName>
    </submittedName>
</protein>
<reference evidence="1" key="1">
    <citation type="submission" date="2025-08" db="UniProtKB">
        <authorList>
            <consortium name="Ensembl"/>
        </authorList>
    </citation>
    <scope>IDENTIFICATION</scope>
</reference>
<proteinExistence type="predicted"/>
<keyword evidence="2" id="KW-1185">Reference proteome</keyword>
<organism evidence="1 2">
    <name type="scientific">Amphilophus citrinellus</name>
    <name type="common">Midas cichlid</name>
    <name type="synonym">Cichlasoma citrinellum</name>
    <dbReference type="NCBI Taxonomy" id="61819"/>
    <lineage>
        <taxon>Eukaryota</taxon>
        <taxon>Metazoa</taxon>
        <taxon>Chordata</taxon>
        <taxon>Craniata</taxon>
        <taxon>Vertebrata</taxon>
        <taxon>Euteleostomi</taxon>
        <taxon>Actinopterygii</taxon>
        <taxon>Neopterygii</taxon>
        <taxon>Teleostei</taxon>
        <taxon>Neoteleostei</taxon>
        <taxon>Acanthomorphata</taxon>
        <taxon>Ovalentaria</taxon>
        <taxon>Cichlomorphae</taxon>
        <taxon>Cichliformes</taxon>
        <taxon>Cichlidae</taxon>
        <taxon>New World cichlids</taxon>
        <taxon>Cichlasomatinae</taxon>
        <taxon>Heroini</taxon>
        <taxon>Amphilophus</taxon>
    </lineage>
</organism>
<accession>A0A3Q0R1C2</accession>
<sequence>MQHSIPTVEHGGGGCVMDSAVSGPGKLIIINGAIDSENYQQILKENVTTSVLRFMLRGCCID</sequence>
<dbReference type="Proteomes" id="UP000261340">
    <property type="component" value="Unplaced"/>
</dbReference>
<evidence type="ECO:0000313" key="2">
    <source>
        <dbReference type="Proteomes" id="UP000261340"/>
    </source>
</evidence>
<dbReference type="AlphaFoldDB" id="A0A3Q0R1C2"/>
<evidence type="ECO:0000313" key="1">
    <source>
        <dbReference type="Ensembl" id="ENSACIP00000003786.1"/>
    </source>
</evidence>
<dbReference type="Ensembl" id="ENSACIT00000003910.1">
    <property type="protein sequence ID" value="ENSACIP00000003786.1"/>
    <property type="gene ID" value="ENSACIG00000003004.1"/>
</dbReference>
<name>A0A3Q0R1C2_AMPCI</name>
<reference evidence="1" key="2">
    <citation type="submission" date="2025-09" db="UniProtKB">
        <authorList>
            <consortium name="Ensembl"/>
        </authorList>
    </citation>
    <scope>IDENTIFICATION</scope>
</reference>